<evidence type="ECO:0000256" key="3">
    <source>
        <dbReference type="ARBA" id="ARBA00022723"/>
    </source>
</evidence>
<name>A0ABP1RCR1_9HEXA</name>
<dbReference type="Gene3D" id="3.30.40.10">
    <property type="entry name" value="Zinc/RING finger domain, C3HC4 (zinc finger)"/>
    <property type="match status" value="1"/>
</dbReference>
<evidence type="ECO:0000259" key="8">
    <source>
        <dbReference type="PROSITE" id="PS50144"/>
    </source>
</evidence>
<dbReference type="Proteomes" id="UP001642540">
    <property type="component" value="Unassembled WGS sequence"/>
</dbReference>
<evidence type="ECO:0000313" key="9">
    <source>
        <dbReference type="EMBL" id="CAL8120818.1"/>
    </source>
</evidence>
<evidence type="ECO:0000256" key="5">
    <source>
        <dbReference type="ARBA" id="ARBA00022833"/>
    </source>
</evidence>
<dbReference type="CDD" id="cd16571">
    <property type="entry name" value="RING-HC_SIAHs"/>
    <property type="match status" value="1"/>
</dbReference>
<keyword evidence="10" id="KW-1185">Reference proteome</keyword>
<evidence type="ECO:0000259" key="7">
    <source>
        <dbReference type="PROSITE" id="PS50089"/>
    </source>
</evidence>
<dbReference type="InterPro" id="IPR001841">
    <property type="entry name" value="Znf_RING"/>
</dbReference>
<comment type="subcellular location">
    <subcellularLocation>
        <location evidence="1">Cytoplasm</location>
    </subcellularLocation>
</comment>
<keyword evidence="5" id="KW-0862">Zinc</keyword>
<dbReference type="InterPro" id="IPR049548">
    <property type="entry name" value="Sina-like_RING"/>
</dbReference>
<comment type="caution">
    <text evidence="9">The sequence shown here is derived from an EMBL/GenBank/DDBJ whole genome shotgun (WGS) entry which is preliminary data.</text>
</comment>
<dbReference type="PANTHER" id="PTHR47022">
    <property type="entry name" value="BTB AND MATH DOMAIN-CONTAINING PROTEIN 36-RELATED"/>
    <property type="match status" value="1"/>
</dbReference>
<dbReference type="SUPFAM" id="SSF57850">
    <property type="entry name" value="RING/U-box"/>
    <property type="match status" value="1"/>
</dbReference>
<evidence type="ECO:0000256" key="1">
    <source>
        <dbReference type="ARBA" id="ARBA00004496"/>
    </source>
</evidence>
<keyword evidence="3" id="KW-0479">Metal-binding</keyword>
<evidence type="ECO:0000313" key="10">
    <source>
        <dbReference type="Proteomes" id="UP001642540"/>
    </source>
</evidence>
<evidence type="ECO:0000256" key="2">
    <source>
        <dbReference type="ARBA" id="ARBA00022490"/>
    </source>
</evidence>
<dbReference type="InterPro" id="IPR013083">
    <property type="entry name" value="Znf_RING/FYVE/PHD"/>
</dbReference>
<accession>A0ABP1RCR1</accession>
<proteinExistence type="predicted"/>
<evidence type="ECO:0000256" key="4">
    <source>
        <dbReference type="ARBA" id="ARBA00022771"/>
    </source>
</evidence>
<feature type="domain" description="MATH" evidence="8">
    <location>
        <begin position="11"/>
        <end position="157"/>
    </location>
</feature>
<dbReference type="Gene3D" id="2.60.210.10">
    <property type="entry name" value="Apoptosis, Tumor Necrosis Factor Receptor Associated Protein 2, Chain A"/>
    <property type="match status" value="2"/>
</dbReference>
<dbReference type="PROSITE" id="PS50089">
    <property type="entry name" value="ZF_RING_2"/>
    <property type="match status" value="1"/>
</dbReference>
<keyword evidence="4 6" id="KW-0863">Zinc-finger</keyword>
<dbReference type="SUPFAM" id="SSF49599">
    <property type="entry name" value="TRAF domain-like"/>
    <property type="match status" value="2"/>
</dbReference>
<organism evidence="9 10">
    <name type="scientific">Orchesella dallaii</name>
    <dbReference type="NCBI Taxonomy" id="48710"/>
    <lineage>
        <taxon>Eukaryota</taxon>
        <taxon>Metazoa</taxon>
        <taxon>Ecdysozoa</taxon>
        <taxon>Arthropoda</taxon>
        <taxon>Hexapoda</taxon>
        <taxon>Collembola</taxon>
        <taxon>Entomobryomorpha</taxon>
        <taxon>Entomobryoidea</taxon>
        <taxon>Orchesellidae</taxon>
        <taxon>Orchesellinae</taxon>
        <taxon>Orchesella</taxon>
    </lineage>
</organism>
<dbReference type="InterPro" id="IPR008974">
    <property type="entry name" value="TRAF-like"/>
</dbReference>
<feature type="domain" description="RING-type" evidence="7">
    <location>
        <begin position="389"/>
        <end position="424"/>
    </location>
</feature>
<dbReference type="PANTHER" id="PTHR47022:SF1">
    <property type="entry name" value="BTB AND MATH DOMAIN-CONTAINING PROTEIN 36-RELATED"/>
    <property type="match status" value="1"/>
</dbReference>
<dbReference type="InterPro" id="IPR002083">
    <property type="entry name" value="MATH/TRAF_dom"/>
</dbReference>
<sequence>MANLEPLERSAAKLQLRVDNVSSLHGIVQTEPICIRNLQWRLRVKPSFDASGNKQALGVFLYCKLTQALNSPFNYIYPIQEVFLCVLKSQISLLGEGLRESKTWSCNAAATFRLIPQKQINSKFHSGAMDWGYAQFYEWIPLKGYINADGDYLDLEADVQADEPNYEDLEVSQQVMARKRARIEPEVGAEKSKGVLRWRTIASNILRSRNWDWHSQPTFIRGLKWRVAVEPELALYRRKSLGIYVRCRADGHLDNAQWKCTANIRFMVKAKKGRGLIGRGSLFRLSNIIINLQCFDCSIWNCLCTTLEMTHVFQSGSINQAGISNMIDVEDFVNPFNGCLKYNNIEIEVRIQAEVVNITTRPENVAQNEEEPERIMTTVGEIQSRSLECPICFEIPRAEIYQCSNGHIICNDCKSKLNICPQCQIPFRVDGQLIRNRAVEAIILEVPASPLNPIERPTES</sequence>
<gene>
    <name evidence="9" type="ORF">ODALV1_LOCUS19098</name>
</gene>
<reference evidence="9 10" key="1">
    <citation type="submission" date="2024-08" db="EMBL/GenBank/DDBJ databases">
        <authorList>
            <person name="Cucini C."/>
            <person name="Frati F."/>
        </authorList>
    </citation>
    <scope>NUCLEOTIDE SEQUENCE [LARGE SCALE GENOMIC DNA]</scope>
</reference>
<evidence type="ECO:0000256" key="6">
    <source>
        <dbReference type="PROSITE-ProRule" id="PRU00175"/>
    </source>
</evidence>
<dbReference type="Pfam" id="PF21362">
    <property type="entry name" value="Sina_RING"/>
    <property type="match status" value="1"/>
</dbReference>
<dbReference type="PROSITE" id="PS50144">
    <property type="entry name" value="MATH"/>
    <property type="match status" value="2"/>
</dbReference>
<feature type="domain" description="MATH" evidence="8">
    <location>
        <begin position="193"/>
        <end position="351"/>
    </location>
</feature>
<dbReference type="EMBL" id="CAXLJM020000064">
    <property type="protein sequence ID" value="CAL8120818.1"/>
    <property type="molecule type" value="Genomic_DNA"/>
</dbReference>
<keyword evidence="2" id="KW-0963">Cytoplasm</keyword>
<dbReference type="Pfam" id="PF00917">
    <property type="entry name" value="MATH"/>
    <property type="match status" value="1"/>
</dbReference>
<protein>
    <submittedName>
        <fullName evidence="9">Uncharacterized protein</fullName>
    </submittedName>
</protein>